<dbReference type="AlphaFoldDB" id="A0A923NAS1"/>
<dbReference type="Proteomes" id="UP000644115">
    <property type="component" value="Unassembled WGS sequence"/>
</dbReference>
<sequence>MKKVGFTIELGKTEDEKERGENFVSGIEALARMTEKRLSDAVNDAGLEFDAYVDALDEISSYTDEGDYELSL</sequence>
<protein>
    <submittedName>
        <fullName evidence="1">Uncharacterized protein</fullName>
    </submittedName>
</protein>
<dbReference type="RefSeq" id="WP_249286772.1">
    <property type="nucleotide sequence ID" value="NZ_JACRWC010000058.1"/>
</dbReference>
<proteinExistence type="predicted"/>
<dbReference type="EMBL" id="JACRWC010000058">
    <property type="protein sequence ID" value="MBC5999323.1"/>
    <property type="molecule type" value="Genomic_DNA"/>
</dbReference>
<evidence type="ECO:0000313" key="2">
    <source>
        <dbReference type="Proteomes" id="UP000644115"/>
    </source>
</evidence>
<name>A0A923NAS1_9FIRM</name>
<evidence type="ECO:0000313" key="1">
    <source>
        <dbReference type="EMBL" id="MBC5999323.1"/>
    </source>
</evidence>
<comment type="caution">
    <text evidence="1">The sequence shown here is derived from an EMBL/GenBank/DDBJ whole genome shotgun (WGS) entry which is preliminary data.</text>
</comment>
<reference evidence="1" key="1">
    <citation type="submission" date="2020-08" db="EMBL/GenBank/DDBJ databases">
        <authorList>
            <person name="Liu C."/>
            <person name="Sun Q."/>
        </authorList>
    </citation>
    <scope>NUCLEOTIDE SEQUENCE</scope>
    <source>
        <strain evidence="1">BX16</strain>
    </source>
</reference>
<accession>A0A923NAS1</accession>
<organism evidence="1 2">
    <name type="scientific">Lentihominibacter faecis</name>
    <dbReference type="NCBI Taxonomy" id="2764712"/>
    <lineage>
        <taxon>Bacteria</taxon>
        <taxon>Bacillati</taxon>
        <taxon>Bacillota</taxon>
        <taxon>Clostridia</taxon>
        <taxon>Peptostreptococcales</taxon>
        <taxon>Anaerovoracaceae</taxon>
        <taxon>Lentihominibacter</taxon>
    </lineage>
</organism>
<keyword evidence="2" id="KW-1185">Reference proteome</keyword>
<feature type="non-terminal residue" evidence="1">
    <location>
        <position position="72"/>
    </location>
</feature>
<gene>
    <name evidence="1" type="ORF">H8876_04855</name>
</gene>